<keyword evidence="7" id="KW-0464">Manganese</keyword>
<proteinExistence type="inferred from homology"/>
<dbReference type="Gene3D" id="3.90.79.10">
    <property type="entry name" value="Nucleoside Triphosphate Pyrophosphohydrolase"/>
    <property type="match status" value="1"/>
</dbReference>
<dbReference type="PROSITE" id="PS51462">
    <property type="entry name" value="NUDIX"/>
    <property type="match status" value="1"/>
</dbReference>
<protein>
    <recommendedName>
        <fullName evidence="8">Nudix hydrolase domain-containing protein</fullName>
    </recommendedName>
</protein>
<evidence type="ECO:0000256" key="3">
    <source>
        <dbReference type="ARBA" id="ARBA00006506"/>
    </source>
</evidence>
<dbReference type="GO" id="GO:0000287">
    <property type="term" value="F:magnesium ion binding"/>
    <property type="evidence" value="ECO:0007669"/>
    <property type="project" value="InterPro"/>
</dbReference>
<dbReference type="GO" id="GO:0030145">
    <property type="term" value="F:manganese ion binding"/>
    <property type="evidence" value="ECO:0007669"/>
    <property type="project" value="InterPro"/>
</dbReference>
<evidence type="ECO:0000256" key="6">
    <source>
        <dbReference type="ARBA" id="ARBA00022842"/>
    </source>
</evidence>
<dbReference type="AlphaFoldDB" id="A0A8S1HCG2"/>
<evidence type="ECO:0000256" key="7">
    <source>
        <dbReference type="ARBA" id="ARBA00023211"/>
    </source>
</evidence>
<dbReference type="PROSITE" id="PS00893">
    <property type="entry name" value="NUDIX_BOX"/>
    <property type="match status" value="1"/>
</dbReference>
<keyword evidence="5" id="KW-0378">Hydrolase</keyword>
<dbReference type="InterPro" id="IPR045121">
    <property type="entry name" value="CoAse"/>
</dbReference>
<evidence type="ECO:0000256" key="1">
    <source>
        <dbReference type="ARBA" id="ARBA00001936"/>
    </source>
</evidence>
<comment type="cofactor">
    <cofactor evidence="2">
        <name>Mg(2+)</name>
        <dbReference type="ChEBI" id="CHEBI:18420"/>
    </cofactor>
</comment>
<feature type="domain" description="Nudix hydrolase" evidence="8">
    <location>
        <begin position="44"/>
        <end position="184"/>
    </location>
</feature>
<evidence type="ECO:0000313" key="10">
    <source>
        <dbReference type="Proteomes" id="UP000835052"/>
    </source>
</evidence>
<evidence type="ECO:0000256" key="5">
    <source>
        <dbReference type="ARBA" id="ARBA00022801"/>
    </source>
</evidence>
<dbReference type="InterPro" id="IPR020084">
    <property type="entry name" value="NUDIX_hydrolase_CS"/>
</dbReference>
<dbReference type="Pfam" id="PF00293">
    <property type="entry name" value="NUDIX"/>
    <property type="match status" value="1"/>
</dbReference>
<evidence type="ECO:0000259" key="8">
    <source>
        <dbReference type="PROSITE" id="PS51462"/>
    </source>
</evidence>
<dbReference type="InterPro" id="IPR015797">
    <property type="entry name" value="NUDIX_hydrolase-like_dom_sf"/>
</dbReference>
<name>A0A8S1HCG2_9PELO</name>
<dbReference type="GO" id="GO:0010945">
    <property type="term" value="F:coenzyme A diphosphatase activity"/>
    <property type="evidence" value="ECO:0007669"/>
    <property type="project" value="InterPro"/>
</dbReference>
<accession>A0A8S1HCG2</accession>
<dbReference type="InterPro" id="IPR000086">
    <property type="entry name" value="NUDIX_hydrolase_dom"/>
</dbReference>
<dbReference type="PANTHER" id="PTHR12992:SF11">
    <property type="entry name" value="MITOCHONDRIAL COENZYME A DIPHOSPHATASE NUDT8"/>
    <property type="match status" value="1"/>
</dbReference>
<keyword evidence="10" id="KW-1185">Reference proteome</keyword>
<dbReference type="SUPFAM" id="SSF55811">
    <property type="entry name" value="Nudix"/>
    <property type="match status" value="1"/>
</dbReference>
<gene>
    <name evidence="9" type="ORF">CAUJ_LOCUS10325</name>
</gene>
<dbReference type="EMBL" id="CAJGYM010000044">
    <property type="protein sequence ID" value="CAD6194406.1"/>
    <property type="molecule type" value="Genomic_DNA"/>
</dbReference>
<comment type="cofactor">
    <cofactor evidence="1">
        <name>Mn(2+)</name>
        <dbReference type="ChEBI" id="CHEBI:29035"/>
    </cofactor>
</comment>
<evidence type="ECO:0000256" key="4">
    <source>
        <dbReference type="ARBA" id="ARBA00022723"/>
    </source>
</evidence>
<dbReference type="PANTHER" id="PTHR12992">
    <property type="entry name" value="NUDIX HYDROLASE"/>
    <property type="match status" value="1"/>
</dbReference>
<comment type="similarity">
    <text evidence="3">Belongs to the Nudix hydrolase family. PCD1 subfamily.</text>
</comment>
<dbReference type="InterPro" id="IPR000059">
    <property type="entry name" value="NUDIX_hydrolase_NudL_CS"/>
</dbReference>
<dbReference type="Proteomes" id="UP000835052">
    <property type="component" value="Unassembled WGS sequence"/>
</dbReference>
<dbReference type="CDD" id="cd03426">
    <property type="entry name" value="NUDIX_CoAse_Nudt7"/>
    <property type="match status" value="1"/>
</dbReference>
<dbReference type="PROSITE" id="PS01293">
    <property type="entry name" value="NUDIX_COA"/>
    <property type="match status" value="1"/>
</dbReference>
<dbReference type="OrthoDB" id="10262892at2759"/>
<evidence type="ECO:0000256" key="2">
    <source>
        <dbReference type="ARBA" id="ARBA00001946"/>
    </source>
</evidence>
<keyword evidence="4" id="KW-0479">Metal-binding</keyword>
<reference evidence="9" key="1">
    <citation type="submission" date="2020-10" db="EMBL/GenBank/DDBJ databases">
        <authorList>
            <person name="Kikuchi T."/>
        </authorList>
    </citation>
    <scope>NUCLEOTIDE SEQUENCE</scope>
    <source>
        <strain evidence="9">NKZ352</strain>
    </source>
</reference>
<sequence length="234" mass="26765">MILRRSATYLTRRKFSEEARKAFVKRVAETPTTKHPRLTNDHEKSTMAVLLPLVEVKGRPSILLTKRSVHLRSHRGEVCFPGGRGEAGETPEQTALRETTEEIGLSEDNVEVWGLLRGVVTQQLDSSVTPMVGWIREETALSNLTVNADEVQAVFSIPLDEIVRNVRCTRFINPKLKYCLPVFPTTEFTVHFNAPNEYLHREQRVWGLSAVMLHQALTMIMPEKYNSDLKMKFY</sequence>
<evidence type="ECO:0000313" key="9">
    <source>
        <dbReference type="EMBL" id="CAD6194406.1"/>
    </source>
</evidence>
<organism evidence="9 10">
    <name type="scientific">Caenorhabditis auriculariae</name>
    <dbReference type="NCBI Taxonomy" id="2777116"/>
    <lineage>
        <taxon>Eukaryota</taxon>
        <taxon>Metazoa</taxon>
        <taxon>Ecdysozoa</taxon>
        <taxon>Nematoda</taxon>
        <taxon>Chromadorea</taxon>
        <taxon>Rhabditida</taxon>
        <taxon>Rhabditina</taxon>
        <taxon>Rhabditomorpha</taxon>
        <taxon>Rhabditoidea</taxon>
        <taxon>Rhabditidae</taxon>
        <taxon>Peloderinae</taxon>
        <taxon>Caenorhabditis</taxon>
    </lineage>
</organism>
<dbReference type="GO" id="GO:0009132">
    <property type="term" value="P:nucleoside diphosphate metabolic process"/>
    <property type="evidence" value="ECO:0007669"/>
    <property type="project" value="InterPro"/>
</dbReference>
<keyword evidence="6" id="KW-0460">Magnesium</keyword>
<comment type="caution">
    <text evidence="9">The sequence shown here is derived from an EMBL/GenBank/DDBJ whole genome shotgun (WGS) entry which is preliminary data.</text>
</comment>